<keyword evidence="4" id="KW-1185">Reference proteome</keyword>
<feature type="domain" description="Reverse transcriptase Ty1/copia-type" evidence="2">
    <location>
        <begin position="176"/>
        <end position="228"/>
    </location>
</feature>
<feature type="region of interest" description="Disordered" evidence="1">
    <location>
        <begin position="80"/>
        <end position="106"/>
    </location>
</feature>
<evidence type="ECO:0000256" key="1">
    <source>
        <dbReference type="SAM" id="MobiDB-lite"/>
    </source>
</evidence>
<sequence>MYAVEPLQEYELADRALRPALIPEPGVPLLPALPQVSTSSFSTRTMVRSLLFLYQLAARWPKRLKTKEEPIDHRREEAVEAVNSYEDDDPAERDPPLPPDDGHEYRPYRVGRTPGLLKNINEGNTLPLIALVSTRHPPLPKTFKDAMASPEAESWYAASVKELDSMGLHKAFKQVSSSSTGARALGYRWVFTRKEDAEGNIINYKAQLVVQGFAPRVGVDYNKTLALVSNPEGHEV</sequence>
<evidence type="ECO:0000313" key="4">
    <source>
        <dbReference type="Proteomes" id="UP000249464"/>
    </source>
</evidence>
<name>A0A2X0MII5_9BASI</name>
<organism evidence="3 4">
    <name type="scientific">Microbotryum silenes-dioicae</name>
    <dbReference type="NCBI Taxonomy" id="796604"/>
    <lineage>
        <taxon>Eukaryota</taxon>
        <taxon>Fungi</taxon>
        <taxon>Dikarya</taxon>
        <taxon>Basidiomycota</taxon>
        <taxon>Pucciniomycotina</taxon>
        <taxon>Microbotryomycetes</taxon>
        <taxon>Microbotryales</taxon>
        <taxon>Microbotryaceae</taxon>
        <taxon>Microbotryum</taxon>
    </lineage>
</organism>
<reference evidence="3 4" key="1">
    <citation type="submission" date="2016-11" db="EMBL/GenBank/DDBJ databases">
        <authorList>
            <person name="Jaros S."/>
            <person name="Januszkiewicz K."/>
            <person name="Wedrychowicz H."/>
        </authorList>
    </citation>
    <scope>NUCLEOTIDE SEQUENCE [LARGE SCALE GENOMIC DNA]</scope>
</reference>
<accession>A0A2X0MII5</accession>
<dbReference type="EMBL" id="FQNC01000020">
    <property type="protein sequence ID" value="SGY25931.1"/>
    <property type="molecule type" value="Genomic_DNA"/>
</dbReference>
<evidence type="ECO:0000313" key="3">
    <source>
        <dbReference type="EMBL" id="SGY25931.1"/>
    </source>
</evidence>
<dbReference type="AlphaFoldDB" id="A0A2X0MII5"/>
<dbReference type="Pfam" id="PF07727">
    <property type="entry name" value="RVT_2"/>
    <property type="match status" value="1"/>
</dbReference>
<proteinExistence type="predicted"/>
<protein>
    <submittedName>
        <fullName evidence="3">BQ5605_C018g08682 protein</fullName>
    </submittedName>
</protein>
<dbReference type="InterPro" id="IPR013103">
    <property type="entry name" value="RVT_2"/>
</dbReference>
<gene>
    <name evidence="3" type="primary">BQ5605_C018g08682</name>
    <name evidence="3" type="ORF">BQ5605_C018G08682</name>
</gene>
<feature type="compositionally biased region" description="Basic and acidic residues" evidence="1">
    <location>
        <begin position="92"/>
        <end position="106"/>
    </location>
</feature>
<evidence type="ECO:0000259" key="2">
    <source>
        <dbReference type="Pfam" id="PF07727"/>
    </source>
</evidence>
<dbReference type="Proteomes" id="UP000249464">
    <property type="component" value="Unassembled WGS sequence"/>
</dbReference>